<sequence>MMANYEKDESQICTAERSPQQYAYDLFTKLMLTELKAYLMMEFSWMTLRESGKGNFTLEMSLMRRNYQERITHSKQVLLDVMTRIGRVYWRCDPMNWQSKLGVSYDQVTRLLQGYVENEVNLNNDSSCFQTCEDYTDVRSQGCIANELCTKQPRCEGRLHSCQFIGADMTVCQSNATSNITSSRRYDYIQFNNGRRLGQDGIEVETVCATGGDLAESWSKWIFWRCNYCFCLCDEESLLSDRYFNLRDTLSDYQRNMVVTGARFVKAQRVFHLQLQQGELLPGGLINQSSLAWIPLELYDVSNVDIRNGYDYHKLNYNSRAMDLDEIAVDNDTLVVTGARFHVLNNHLNLEVRFSTFNYTTGHLIRPDVDSIWLGNDWRKEHQDKPRQKLMLYDPQVSTKSALHSLPLSKDNQYMEFVSSSVDKDAAQSTVPFIDLQDVVPNPAVSLSGLGIYHKGRRGFGGFFAPKVVTYNFWEKLLAP</sequence>
<organism evidence="1 2">
    <name type="scientific">Drosophila albomicans</name>
    <name type="common">Fruit fly</name>
    <dbReference type="NCBI Taxonomy" id="7291"/>
    <lineage>
        <taxon>Eukaryota</taxon>
        <taxon>Metazoa</taxon>
        <taxon>Ecdysozoa</taxon>
        <taxon>Arthropoda</taxon>
        <taxon>Hexapoda</taxon>
        <taxon>Insecta</taxon>
        <taxon>Pterygota</taxon>
        <taxon>Neoptera</taxon>
        <taxon>Endopterygota</taxon>
        <taxon>Diptera</taxon>
        <taxon>Brachycera</taxon>
        <taxon>Muscomorpha</taxon>
        <taxon>Ephydroidea</taxon>
        <taxon>Drosophilidae</taxon>
        <taxon>Drosophila</taxon>
    </lineage>
</organism>
<dbReference type="PANTHER" id="PTHR47890:SF1">
    <property type="entry name" value="LD24308P"/>
    <property type="match status" value="1"/>
</dbReference>
<evidence type="ECO:0000313" key="2">
    <source>
        <dbReference type="RefSeq" id="XP_034105151.1"/>
    </source>
</evidence>
<gene>
    <name evidence="2" type="primary">LOC117568543</name>
</gene>
<protein>
    <submittedName>
        <fullName evidence="2">Uncharacterized protein LOC117568543</fullName>
    </submittedName>
</protein>
<accession>A0A6P8WN81</accession>
<dbReference type="RefSeq" id="XP_034105151.1">
    <property type="nucleotide sequence ID" value="XM_034249260.2"/>
</dbReference>
<proteinExistence type="predicted"/>
<dbReference type="InterPro" id="IPR032062">
    <property type="entry name" value="DUF4803"/>
</dbReference>
<dbReference type="GeneID" id="117568543"/>
<dbReference type="OrthoDB" id="6366357at2759"/>
<dbReference type="Proteomes" id="UP000515160">
    <property type="component" value="Chromosome 3"/>
</dbReference>
<keyword evidence="1" id="KW-1185">Reference proteome</keyword>
<dbReference type="AlphaFoldDB" id="A0A6P8WN81"/>
<dbReference type="Pfam" id="PF16061">
    <property type="entry name" value="DUF4803"/>
    <property type="match status" value="1"/>
</dbReference>
<evidence type="ECO:0000313" key="1">
    <source>
        <dbReference type="Proteomes" id="UP000515160"/>
    </source>
</evidence>
<name>A0A6P8WN81_DROAB</name>
<dbReference type="PANTHER" id="PTHR47890">
    <property type="entry name" value="LD24308P"/>
    <property type="match status" value="1"/>
</dbReference>
<reference evidence="2" key="1">
    <citation type="submission" date="2025-08" db="UniProtKB">
        <authorList>
            <consortium name="RefSeq"/>
        </authorList>
    </citation>
    <scope>IDENTIFICATION</scope>
    <source>
        <strain evidence="2">15112-1751.03</strain>
        <tissue evidence="2">Whole Adult</tissue>
    </source>
</reference>